<keyword evidence="1" id="KW-0812">Transmembrane</keyword>
<gene>
    <name evidence="2" type="ORF">FIBSPDRAFT_356486</name>
</gene>
<sequence length="100" mass="10780">MSLKSSSKSSSGISEVLVFVVCACAASLDSSSVSRLVLSLVYIAAVSGFLWLSGLRVLLILFCSVLSLPLYRLLVCTLRCLYNLCNSLVAYEYLMTPSIS</sequence>
<evidence type="ECO:0000313" key="2">
    <source>
        <dbReference type="EMBL" id="KZP05309.1"/>
    </source>
</evidence>
<proteinExistence type="predicted"/>
<name>A0A167VS47_9AGAM</name>
<keyword evidence="3" id="KW-1185">Reference proteome</keyword>
<dbReference type="EMBL" id="KV417847">
    <property type="protein sequence ID" value="KZP05309.1"/>
    <property type="molecule type" value="Genomic_DNA"/>
</dbReference>
<dbReference type="AlphaFoldDB" id="A0A167VS47"/>
<reference evidence="2 3" key="1">
    <citation type="journal article" date="2016" name="Mol. Biol. Evol.">
        <title>Comparative Genomics of Early-Diverging Mushroom-Forming Fungi Provides Insights into the Origins of Lignocellulose Decay Capabilities.</title>
        <authorList>
            <person name="Nagy L.G."/>
            <person name="Riley R."/>
            <person name="Tritt A."/>
            <person name="Adam C."/>
            <person name="Daum C."/>
            <person name="Floudas D."/>
            <person name="Sun H."/>
            <person name="Yadav J.S."/>
            <person name="Pangilinan J."/>
            <person name="Larsson K.H."/>
            <person name="Matsuura K."/>
            <person name="Barry K."/>
            <person name="Labutti K."/>
            <person name="Kuo R."/>
            <person name="Ohm R.A."/>
            <person name="Bhattacharya S.S."/>
            <person name="Shirouzu T."/>
            <person name="Yoshinaga Y."/>
            <person name="Martin F.M."/>
            <person name="Grigoriev I.V."/>
            <person name="Hibbett D.S."/>
        </authorList>
    </citation>
    <scope>NUCLEOTIDE SEQUENCE [LARGE SCALE GENOMIC DNA]</scope>
    <source>
        <strain evidence="2 3">CBS 109695</strain>
    </source>
</reference>
<keyword evidence="1" id="KW-0472">Membrane</keyword>
<keyword evidence="1" id="KW-1133">Transmembrane helix</keyword>
<organism evidence="2 3">
    <name type="scientific">Athelia psychrophila</name>
    <dbReference type="NCBI Taxonomy" id="1759441"/>
    <lineage>
        <taxon>Eukaryota</taxon>
        <taxon>Fungi</taxon>
        <taxon>Dikarya</taxon>
        <taxon>Basidiomycota</taxon>
        <taxon>Agaricomycotina</taxon>
        <taxon>Agaricomycetes</taxon>
        <taxon>Agaricomycetidae</taxon>
        <taxon>Atheliales</taxon>
        <taxon>Atheliaceae</taxon>
        <taxon>Athelia</taxon>
    </lineage>
</organism>
<feature type="transmembrane region" description="Helical" evidence="1">
    <location>
        <begin position="49"/>
        <end position="71"/>
    </location>
</feature>
<evidence type="ECO:0000256" key="1">
    <source>
        <dbReference type="SAM" id="Phobius"/>
    </source>
</evidence>
<protein>
    <submittedName>
        <fullName evidence="2">Uncharacterized protein</fullName>
    </submittedName>
</protein>
<evidence type="ECO:0000313" key="3">
    <source>
        <dbReference type="Proteomes" id="UP000076532"/>
    </source>
</evidence>
<accession>A0A167VS47</accession>
<dbReference type="Proteomes" id="UP000076532">
    <property type="component" value="Unassembled WGS sequence"/>
</dbReference>